<dbReference type="AlphaFoldDB" id="A0A0R3QIR6"/>
<gene>
    <name evidence="1" type="ORF">BTMF_LOCUS5546</name>
</gene>
<keyword evidence="2" id="KW-1185">Reference proteome</keyword>
<dbReference type="Gene3D" id="2.40.70.10">
    <property type="entry name" value="Acid Proteases"/>
    <property type="match status" value="1"/>
</dbReference>
<sequence>MQGINEKTPADSSEGIAMIPFKIQDINFDIKFHIIDFEHFHLPYDGLIGGALLKAIQAKIDYANQLIELTAIGKTIPFFYEAELLKIPPNTRAILQIKTMSENKCGTLENLPFPACIQVADAIYQQDENKNIIIPVSNCSNEEALITLPAQKLEPIEQILQVTIEKVTTNRKKLLEENLRLQHLTNEESKKLK</sequence>
<name>A0A0R3QIR6_9BILA</name>
<dbReference type="Proteomes" id="UP000280834">
    <property type="component" value="Unassembled WGS sequence"/>
</dbReference>
<accession>A0A0R3QIR6</accession>
<evidence type="ECO:0000313" key="2">
    <source>
        <dbReference type="Proteomes" id="UP000280834"/>
    </source>
</evidence>
<dbReference type="EMBL" id="UZAG01006016">
    <property type="protein sequence ID" value="VDO18200.1"/>
    <property type="molecule type" value="Genomic_DNA"/>
</dbReference>
<evidence type="ECO:0000313" key="3">
    <source>
        <dbReference type="WBParaSite" id="BTMF_0000630701-mRNA-1"/>
    </source>
</evidence>
<proteinExistence type="predicted"/>
<protein>
    <submittedName>
        <fullName evidence="3">BFN domain-containing protein</fullName>
    </submittedName>
</protein>
<evidence type="ECO:0000313" key="1">
    <source>
        <dbReference type="EMBL" id="VDO18200.1"/>
    </source>
</evidence>
<reference evidence="3" key="1">
    <citation type="submission" date="2017-02" db="UniProtKB">
        <authorList>
            <consortium name="WormBaseParasite"/>
        </authorList>
    </citation>
    <scope>IDENTIFICATION</scope>
</reference>
<dbReference type="InterPro" id="IPR021109">
    <property type="entry name" value="Peptidase_aspartic_dom_sf"/>
</dbReference>
<dbReference type="WBParaSite" id="BTMF_0000630701-mRNA-1">
    <property type="protein sequence ID" value="BTMF_0000630701-mRNA-1"/>
    <property type="gene ID" value="BTMF_0000630701"/>
</dbReference>
<organism evidence="3">
    <name type="scientific">Brugia timori</name>
    <dbReference type="NCBI Taxonomy" id="42155"/>
    <lineage>
        <taxon>Eukaryota</taxon>
        <taxon>Metazoa</taxon>
        <taxon>Ecdysozoa</taxon>
        <taxon>Nematoda</taxon>
        <taxon>Chromadorea</taxon>
        <taxon>Rhabditida</taxon>
        <taxon>Spirurina</taxon>
        <taxon>Spiruromorpha</taxon>
        <taxon>Filarioidea</taxon>
        <taxon>Onchocercidae</taxon>
        <taxon>Brugia</taxon>
    </lineage>
</organism>
<reference evidence="1 2" key="2">
    <citation type="submission" date="2018-11" db="EMBL/GenBank/DDBJ databases">
        <authorList>
            <consortium name="Pathogen Informatics"/>
        </authorList>
    </citation>
    <scope>NUCLEOTIDE SEQUENCE [LARGE SCALE GENOMIC DNA]</scope>
</reference>